<dbReference type="EMBL" id="BPLR01012174">
    <property type="protein sequence ID" value="GIY51891.1"/>
    <property type="molecule type" value="Genomic_DNA"/>
</dbReference>
<protein>
    <submittedName>
        <fullName evidence="1">Uncharacterized protein</fullName>
    </submittedName>
</protein>
<comment type="caution">
    <text evidence="1">The sequence shown here is derived from an EMBL/GenBank/DDBJ whole genome shotgun (WGS) entry which is preliminary data.</text>
</comment>
<evidence type="ECO:0000313" key="1">
    <source>
        <dbReference type="EMBL" id="GIY51891.1"/>
    </source>
</evidence>
<name>A0AAV4U288_CAEEX</name>
<gene>
    <name evidence="1" type="ORF">CEXT_136361</name>
</gene>
<dbReference type="Proteomes" id="UP001054945">
    <property type="component" value="Unassembled WGS sequence"/>
</dbReference>
<keyword evidence="2" id="KW-1185">Reference proteome</keyword>
<evidence type="ECO:0000313" key="2">
    <source>
        <dbReference type="Proteomes" id="UP001054945"/>
    </source>
</evidence>
<organism evidence="1 2">
    <name type="scientific">Caerostris extrusa</name>
    <name type="common">Bark spider</name>
    <name type="synonym">Caerostris bankana</name>
    <dbReference type="NCBI Taxonomy" id="172846"/>
    <lineage>
        <taxon>Eukaryota</taxon>
        <taxon>Metazoa</taxon>
        <taxon>Ecdysozoa</taxon>
        <taxon>Arthropoda</taxon>
        <taxon>Chelicerata</taxon>
        <taxon>Arachnida</taxon>
        <taxon>Araneae</taxon>
        <taxon>Araneomorphae</taxon>
        <taxon>Entelegynae</taxon>
        <taxon>Araneoidea</taxon>
        <taxon>Araneidae</taxon>
        <taxon>Caerostris</taxon>
    </lineage>
</organism>
<accession>A0AAV4U288</accession>
<sequence length="95" mass="10909">MGKFCINPPYSAFFPQFSQLKTMVLKPQTVCRAVCKPHTRPVNLTHDSFLMIQQPDRLLLPAVTDKSDWVGWIKVFCSRKNVVAMVLYADSYSKQ</sequence>
<proteinExistence type="predicted"/>
<dbReference type="AlphaFoldDB" id="A0AAV4U288"/>
<reference evidence="1 2" key="1">
    <citation type="submission" date="2021-06" db="EMBL/GenBank/DDBJ databases">
        <title>Caerostris extrusa draft genome.</title>
        <authorList>
            <person name="Kono N."/>
            <person name="Arakawa K."/>
        </authorList>
    </citation>
    <scope>NUCLEOTIDE SEQUENCE [LARGE SCALE GENOMIC DNA]</scope>
</reference>